<proteinExistence type="predicted"/>
<name>A0A7X3K0T2_9BACL</name>
<dbReference type="RefSeq" id="WP_157337779.1">
    <property type="nucleotide sequence ID" value="NZ_RHLK01000012.1"/>
</dbReference>
<comment type="caution">
    <text evidence="1">The sequence shown here is derived from an EMBL/GenBank/DDBJ whole genome shotgun (WGS) entry which is preliminary data.</text>
</comment>
<evidence type="ECO:0000313" key="2">
    <source>
        <dbReference type="Proteomes" id="UP000490800"/>
    </source>
</evidence>
<evidence type="ECO:0000313" key="1">
    <source>
        <dbReference type="EMBL" id="MVP01405.1"/>
    </source>
</evidence>
<dbReference type="EMBL" id="RHLK01000012">
    <property type="protein sequence ID" value="MVP01405.1"/>
    <property type="molecule type" value="Genomic_DNA"/>
</dbReference>
<protein>
    <recommendedName>
        <fullName evidence="3">RCK N-terminal domain-containing protein</fullName>
    </recommendedName>
</protein>
<dbReference type="OrthoDB" id="2614999at2"/>
<evidence type="ECO:0008006" key="3">
    <source>
        <dbReference type="Google" id="ProtNLM"/>
    </source>
</evidence>
<reference evidence="1 2" key="1">
    <citation type="journal article" date="2019" name="Microorganisms">
        <title>Paenibacillus lutrae sp. nov., A Chitinolytic Species Isolated from A River Otter in Castril Natural Park, Granada, Spain.</title>
        <authorList>
            <person name="Rodriguez M."/>
            <person name="Reina J.C."/>
            <person name="Bejar V."/>
            <person name="Llamas I."/>
        </authorList>
    </citation>
    <scope>NUCLEOTIDE SEQUENCE [LARGE SCALE GENOMIC DNA]</scope>
    <source>
        <strain evidence="1 2">N10</strain>
    </source>
</reference>
<gene>
    <name evidence="1" type="ORF">EDM21_18065</name>
</gene>
<sequence length="141" mass="16108">MEHQSELITYTLVAAPCVIGENFVKLLHIYQRPFAVLVNNSVEKQRMKQLGAKHIIEVDTVHHEAWEVPELPIGDVYLFEDSLTLCCRYLQMVRSWTTGNIVVVKTNPTPRLIYKALGADHVVHTNKDQVSFLLRSERPVG</sequence>
<keyword evidence="2" id="KW-1185">Reference proteome</keyword>
<organism evidence="1 2">
    <name type="scientific">Paenibacillus lutrae</name>
    <dbReference type="NCBI Taxonomy" id="2078573"/>
    <lineage>
        <taxon>Bacteria</taxon>
        <taxon>Bacillati</taxon>
        <taxon>Bacillota</taxon>
        <taxon>Bacilli</taxon>
        <taxon>Bacillales</taxon>
        <taxon>Paenibacillaceae</taxon>
        <taxon>Paenibacillus</taxon>
    </lineage>
</organism>
<accession>A0A7X3K0T2</accession>
<dbReference type="AlphaFoldDB" id="A0A7X3K0T2"/>
<dbReference type="Proteomes" id="UP000490800">
    <property type="component" value="Unassembled WGS sequence"/>
</dbReference>